<evidence type="ECO:0000256" key="5">
    <source>
        <dbReference type="ARBA" id="ARBA00022964"/>
    </source>
</evidence>
<dbReference type="InterPro" id="IPR003347">
    <property type="entry name" value="JmjC_dom"/>
</dbReference>
<dbReference type="SMART" id="SM00558">
    <property type="entry name" value="JmjC"/>
    <property type="match status" value="1"/>
</dbReference>
<dbReference type="EMBL" id="CAJPVJ010000212">
    <property type="protein sequence ID" value="CAG2161720.1"/>
    <property type="molecule type" value="Genomic_DNA"/>
</dbReference>
<feature type="region of interest" description="Disordered" evidence="12">
    <location>
        <begin position="343"/>
        <end position="396"/>
    </location>
</feature>
<accession>A0A7R9LDF6</accession>
<keyword evidence="6" id="KW-0560">Oxidoreductase</keyword>
<keyword evidence="15" id="KW-1185">Reference proteome</keyword>
<evidence type="ECO:0000256" key="11">
    <source>
        <dbReference type="ARBA" id="ARBA00038068"/>
    </source>
</evidence>
<evidence type="ECO:0000256" key="1">
    <source>
        <dbReference type="ARBA" id="ARBA00001954"/>
    </source>
</evidence>
<dbReference type="EMBL" id="OC915037">
    <property type="protein sequence ID" value="CAD7638290.1"/>
    <property type="molecule type" value="Genomic_DNA"/>
</dbReference>
<keyword evidence="9" id="KW-0804">Transcription</keyword>
<dbReference type="PANTHER" id="PTHR12480">
    <property type="entry name" value="ARGININE DEMETHYLASE AND LYSYL-HYDROXYLASE JMJD"/>
    <property type="match status" value="1"/>
</dbReference>
<dbReference type="PANTHER" id="PTHR12480:SF32">
    <property type="entry name" value="BIFUNCTIONAL ARGININE DEMETHYLASE AND LYSYL-HYDROXYLASE JMJD6"/>
    <property type="match status" value="1"/>
</dbReference>
<reference evidence="14" key="1">
    <citation type="submission" date="2020-11" db="EMBL/GenBank/DDBJ databases">
        <authorList>
            <person name="Tran Van P."/>
        </authorList>
    </citation>
    <scope>NUCLEOTIDE SEQUENCE</scope>
</reference>
<keyword evidence="7" id="KW-0408">Iron</keyword>
<dbReference type="GO" id="GO:0005737">
    <property type="term" value="C:cytoplasm"/>
    <property type="evidence" value="ECO:0007669"/>
    <property type="project" value="TreeGrafter"/>
</dbReference>
<dbReference type="PROSITE" id="PS51184">
    <property type="entry name" value="JMJC"/>
    <property type="match status" value="1"/>
</dbReference>
<evidence type="ECO:0000256" key="12">
    <source>
        <dbReference type="SAM" id="MobiDB-lite"/>
    </source>
</evidence>
<keyword evidence="8" id="KW-0805">Transcription regulation</keyword>
<protein>
    <recommendedName>
        <fullName evidence="13">JmjC domain-containing protein</fullName>
    </recommendedName>
</protein>
<dbReference type="FunFam" id="2.60.120.650:FF:000010">
    <property type="entry name" value="bifunctional arginine demethylase and lysyl-hydroxylase JMJD6 isoform X2"/>
    <property type="match status" value="1"/>
</dbReference>
<dbReference type="Proteomes" id="UP000728032">
    <property type="component" value="Unassembled WGS sequence"/>
</dbReference>
<dbReference type="GO" id="GO:0033749">
    <property type="term" value="F:histone H4R3 demethylase activity"/>
    <property type="evidence" value="ECO:0007669"/>
    <property type="project" value="TreeGrafter"/>
</dbReference>
<evidence type="ECO:0000256" key="6">
    <source>
        <dbReference type="ARBA" id="ARBA00023002"/>
    </source>
</evidence>
<dbReference type="GO" id="GO:0006909">
    <property type="term" value="P:phagocytosis"/>
    <property type="evidence" value="ECO:0007669"/>
    <property type="project" value="TreeGrafter"/>
</dbReference>
<dbReference type="GO" id="GO:0005634">
    <property type="term" value="C:nucleus"/>
    <property type="evidence" value="ECO:0007669"/>
    <property type="project" value="UniProtKB-SubCell"/>
</dbReference>
<dbReference type="Gene3D" id="2.60.120.650">
    <property type="entry name" value="Cupin"/>
    <property type="match status" value="1"/>
</dbReference>
<dbReference type="Gene3D" id="1.20.1280.270">
    <property type="match status" value="1"/>
</dbReference>
<evidence type="ECO:0000256" key="9">
    <source>
        <dbReference type="ARBA" id="ARBA00023163"/>
    </source>
</evidence>
<dbReference type="InterPro" id="IPR050910">
    <property type="entry name" value="JMJD6_ArgDemeth/LysHydrox"/>
</dbReference>
<name>A0A7R9LDF6_9ACAR</name>
<keyword evidence="5" id="KW-0223">Dioxygenase</keyword>
<dbReference type="OrthoDB" id="424465at2759"/>
<dbReference type="Pfam" id="PF02373">
    <property type="entry name" value="JmjC"/>
    <property type="match status" value="1"/>
</dbReference>
<evidence type="ECO:0000259" key="13">
    <source>
        <dbReference type="PROSITE" id="PS51184"/>
    </source>
</evidence>
<evidence type="ECO:0000256" key="2">
    <source>
        <dbReference type="ARBA" id="ARBA00004123"/>
    </source>
</evidence>
<keyword evidence="3" id="KW-0479">Metal-binding</keyword>
<keyword evidence="4" id="KW-0156">Chromatin regulator</keyword>
<dbReference type="SUPFAM" id="SSF51197">
    <property type="entry name" value="Clavaminate synthase-like"/>
    <property type="match status" value="1"/>
</dbReference>
<evidence type="ECO:0000256" key="4">
    <source>
        <dbReference type="ARBA" id="ARBA00022853"/>
    </source>
</evidence>
<feature type="compositionally biased region" description="Polar residues" evidence="12">
    <location>
        <begin position="370"/>
        <end position="386"/>
    </location>
</feature>
<comment type="similarity">
    <text evidence="11">Belongs to the JMJD6 family.</text>
</comment>
<proteinExistence type="inferred from homology"/>
<evidence type="ECO:0000313" key="15">
    <source>
        <dbReference type="Proteomes" id="UP000728032"/>
    </source>
</evidence>
<dbReference type="GO" id="GO:0046872">
    <property type="term" value="F:metal ion binding"/>
    <property type="evidence" value="ECO:0007669"/>
    <property type="project" value="UniProtKB-KW"/>
</dbReference>
<sequence>MEMGDNEENDELRAKRKIIDAKLKARPELMDSRAWTANNYSQTFDLNPNAFEDNVERISVQEVRVEQFVERYEKLYRPVVVTGVCDHWKACHKWTLERLAKKYRNQKFKCGEDNEGYSVKLKMKYFVHYMRDNADDSPLYIFDSNYGEHCRKKKLLDDYSIPEYFSDDLFQYVGEERRPPYRWFVMGPERSGTGIHIDPLGTSAWNALIVGYKRWCLFPTNTPRELIKVKPTEGGRQSEEAITWFTVIYPKTQSPDWPQEFKPLEILQKAGETVFVPSGWWHVVINLSDTIAVTQNFCSLTNFPVVWHKTVRGRPKLSQKWLSVLKEKFPDIAAVAERVDLSESTGVASDSSDDSSSSSSSDSEECCSSPGHSVSVSDNDSGQESIGNKKHRRKRF</sequence>
<dbReference type="AlphaFoldDB" id="A0A7R9LDF6"/>
<gene>
    <name evidence="14" type="ORF">ONB1V03_LOCUS1324</name>
</gene>
<evidence type="ECO:0000313" key="14">
    <source>
        <dbReference type="EMBL" id="CAD7638290.1"/>
    </source>
</evidence>
<dbReference type="FunFam" id="1.20.1280.270:FF:000001">
    <property type="entry name" value="Bifunctional arginine demethylase and lysyl-hydroxylase JMJD6"/>
    <property type="match status" value="1"/>
</dbReference>
<organism evidence="14">
    <name type="scientific">Oppiella nova</name>
    <dbReference type="NCBI Taxonomy" id="334625"/>
    <lineage>
        <taxon>Eukaryota</taxon>
        <taxon>Metazoa</taxon>
        <taxon>Ecdysozoa</taxon>
        <taxon>Arthropoda</taxon>
        <taxon>Chelicerata</taxon>
        <taxon>Arachnida</taxon>
        <taxon>Acari</taxon>
        <taxon>Acariformes</taxon>
        <taxon>Sarcoptiformes</taxon>
        <taxon>Oribatida</taxon>
        <taxon>Brachypylina</taxon>
        <taxon>Oppioidea</taxon>
        <taxon>Oppiidae</taxon>
        <taxon>Oppiella</taxon>
    </lineage>
</organism>
<feature type="compositionally biased region" description="Low complexity" evidence="12">
    <location>
        <begin position="354"/>
        <end position="369"/>
    </location>
</feature>
<evidence type="ECO:0000256" key="3">
    <source>
        <dbReference type="ARBA" id="ARBA00022723"/>
    </source>
</evidence>
<dbReference type="GO" id="GO:0106140">
    <property type="term" value="F:P-TEFb complex binding"/>
    <property type="evidence" value="ECO:0007669"/>
    <property type="project" value="TreeGrafter"/>
</dbReference>
<evidence type="ECO:0000256" key="10">
    <source>
        <dbReference type="ARBA" id="ARBA00023242"/>
    </source>
</evidence>
<keyword evidence="10" id="KW-0539">Nucleus</keyword>
<evidence type="ECO:0000256" key="7">
    <source>
        <dbReference type="ARBA" id="ARBA00023004"/>
    </source>
</evidence>
<comment type="cofactor">
    <cofactor evidence="1">
        <name>Fe(2+)</name>
        <dbReference type="ChEBI" id="CHEBI:29033"/>
    </cofactor>
</comment>
<feature type="domain" description="JmjC" evidence="13">
    <location>
        <begin position="150"/>
        <end position="314"/>
    </location>
</feature>
<comment type="subcellular location">
    <subcellularLocation>
        <location evidence="2">Nucleus</location>
    </subcellularLocation>
</comment>
<evidence type="ECO:0000256" key="8">
    <source>
        <dbReference type="ARBA" id="ARBA00023015"/>
    </source>
</evidence>